<proteinExistence type="predicted"/>
<dbReference type="GO" id="GO:0000725">
    <property type="term" value="P:recombinational repair"/>
    <property type="evidence" value="ECO:0007669"/>
    <property type="project" value="TreeGrafter"/>
</dbReference>
<dbReference type="InterPro" id="IPR000212">
    <property type="entry name" value="DNA_helicase_UvrD/REP"/>
</dbReference>
<evidence type="ECO:0000256" key="2">
    <source>
        <dbReference type="ARBA" id="ARBA00022801"/>
    </source>
</evidence>
<keyword evidence="3" id="KW-0347">Helicase</keyword>
<keyword evidence="1" id="KW-0547">Nucleotide-binding</keyword>
<dbReference type="GO" id="GO:0005829">
    <property type="term" value="C:cytosol"/>
    <property type="evidence" value="ECO:0007669"/>
    <property type="project" value="TreeGrafter"/>
</dbReference>
<evidence type="ECO:0000259" key="5">
    <source>
        <dbReference type="Pfam" id="PF13361"/>
    </source>
</evidence>
<keyword evidence="2" id="KW-0378">Hydrolase</keyword>
<evidence type="ECO:0000256" key="3">
    <source>
        <dbReference type="ARBA" id="ARBA00022806"/>
    </source>
</evidence>
<evidence type="ECO:0000313" key="7">
    <source>
        <dbReference type="Proteomes" id="UP000545507"/>
    </source>
</evidence>
<organism evidence="6 7">
    <name type="scientific">Hydrogenophaga aromaticivorans</name>
    <dbReference type="NCBI Taxonomy" id="2610898"/>
    <lineage>
        <taxon>Bacteria</taxon>
        <taxon>Pseudomonadati</taxon>
        <taxon>Pseudomonadota</taxon>
        <taxon>Betaproteobacteria</taxon>
        <taxon>Burkholderiales</taxon>
        <taxon>Comamonadaceae</taxon>
        <taxon>Hydrogenophaga</taxon>
    </lineage>
</organism>
<comment type="caution">
    <text evidence="6">The sequence shown here is derived from an EMBL/GenBank/DDBJ whole genome shotgun (WGS) entry which is preliminary data.</text>
</comment>
<reference evidence="6 7" key="1">
    <citation type="submission" date="2019-09" db="EMBL/GenBank/DDBJ databases">
        <title>Hydrogenophaga aromatica sp. nov., isolated from a para-xylene-degrading enrichment culture.</title>
        <authorList>
            <person name="Tancsics A."/>
            <person name="Banerjee S."/>
        </authorList>
    </citation>
    <scope>NUCLEOTIDE SEQUENCE [LARGE SCALE GENOMIC DNA]</scope>
    <source>
        <strain evidence="6 7">D2P1</strain>
    </source>
</reference>
<dbReference type="RefSeq" id="WP_177135721.1">
    <property type="nucleotide sequence ID" value="NZ_VYGV01000007.1"/>
</dbReference>
<dbReference type="GO" id="GO:0043138">
    <property type="term" value="F:3'-5' DNA helicase activity"/>
    <property type="evidence" value="ECO:0007669"/>
    <property type="project" value="TreeGrafter"/>
</dbReference>
<protein>
    <recommendedName>
        <fullName evidence="5">UvrD-like helicase C-terminal domain-containing protein</fullName>
    </recommendedName>
</protein>
<dbReference type="GO" id="GO:0003677">
    <property type="term" value="F:DNA binding"/>
    <property type="evidence" value="ECO:0007669"/>
    <property type="project" value="InterPro"/>
</dbReference>
<keyword evidence="7" id="KW-1185">Reference proteome</keyword>
<dbReference type="Gene3D" id="3.40.50.300">
    <property type="entry name" value="P-loop containing nucleotide triphosphate hydrolases"/>
    <property type="match status" value="1"/>
</dbReference>
<dbReference type="GO" id="GO:0005524">
    <property type="term" value="F:ATP binding"/>
    <property type="evidence" value="ECO:0007669"/>
    <property type="project" value="UniProtKB-KW"/>
</dbReference>
<dbReference type="SUPFAM" id="SSF52540">
    <property type="entry name" value="P-loop containing nucleoside triphosphate hydrolases"/>
    <property type="match status" value="1"/>
</dbReference>
<keyword evidence="4" id="KW-0067">ATP-binding</keyword>
<dbReference type="EMBL" id="VYGV01000007">
    <property type="protein sequence ID" value="NWF45837.1"/>
    <property type="molecule type" value="Genomic_DNA"/>
</dbReference>
<dbReference type="PANTHER" id="PTHR11070">
    <property type="entry name" value="UVRD / RECB / PCRA DNA HELICASE FAMILY MEMBER"/>
    <property type="match status" value="1"/>
</dbReference>
<dbReference type="Proteomes" id="UP000545507">
    <property type="component" value="Unassembled WGS sequence"/>
</dbReference>
<dbReference type="PANTHER" id="PTHR11070:SF67">
    <property type="entry name" value="DNA 3'-5' HELICASE"/>
    <property type="match status" value="1"/>
</dbReference>
<evidence type="ECO:0000256" key="4">
    <source>
        <dbReference type="ARBA" id="ARBA00022840"/>
    </source>
</evidence>
<name>A0A7Y8KXR1_9BURK</name>
<dbReference type="GO" id="GO:0016787">
    <property type="term" value="F:hydrolase activity"/>
    <property type="evidence" value="ECO:0007669"/>
    <property type="project" value="UniProtKB-KW"/>
</dbReference>
<dbReference type="InterPro" id="IPR014017">
    <property type="entry name" value="DNA_helicase_UvrD-like_C"/>
</dbReference>
<accession>A0A7Y8KXR1</accession>
<feature type="domain" description="UvrD-like helicase C-terminal" evidence="5">
    <location>
        <begin position="29"/>
        <end position="82"/>
    </location>
</feature>
<evidence type="ECO:0000313" key="6">
    <source>
        <dbReference type="EMBL" id="NWF45837.1"/>
    </source>
</evidence>
<evidence type="ECO:0000256" key="1">
    <source>
        <dbReference type="ARBA" id="ARBA00022741"/>
    </source>
</evidence>
<gene>
    <name evidence="6" type="ORF">F3K02_11330</name>
</gene>
<dbReference type="Pfam" id="PF13361">
    <property type="entry name" value="UvrD_C"/>
    <property type="match status" value="1"/>
</dbReference>
<dbReference type="AlphaFoldDB" id="A0A7Y8KXR1"/>
<sequence length="96" mass="10054">MDLCVDVLALRGVPHQVRKGGGSFDPAADTIKVLTMHASKGLEFPVVALVGAGHTPAPGEDEREEAKLFYVGATRATQRLIIGLGGDGRFGQRLAA</sequence>
<dbReference type="InterPro" id="IPR027417">
    <property type="entry name" value="P-loop_NTPase"/>
</dbReference>